<accession>A0A481YTJ6</accession>
<dbReference type="PANTHER" id="PTHR10438">
    <property type="entry name" value="THIOREDOXIN"/>
    <property type="match status" value="1"/>
</dbReference>
<feature type="domain" description="Thioredoxin" evidence="2">
    <location>
        <begin position="737"/>
        <end position="870"/>
    </location>
</feature>
<gene>
    <name evidence="3" type="ORF">LCMAC102_04390</name>
</gene>
<dbReference type="SUPFAM" id="SSF52833">
    <property type="entry name" value="Thioredoxin-like"/>
    <property type="match status" value="1"/>
</dbReference>
<dbReference type="PANTHER" id="PTHR10438:SF468">
    <property type="entry name" value="THIOREDOXIN-1-RELATED"/>
    <property type="match status" value="1"/>
</dbReference>
<organism evidence="3">
    <name type="scientific">Marseillevirus LCMAC102</name>
    <dbReference type="NCBI Taxonomy" id="2506603"/>
    <lineage>
        <taxon>Viruses</taxon>
        <taxon>Varidnaviria</taxon>
        <taxon>Bamfordvirae</taxon>
        <taxon>Nucleocytoviricota</taxon>
        <taxon>Megaviricetes</taxon>
        <taxon>Pimascovirales</taxon>
        <taxon>Pimascovirales incertae sedis</taxon>
        <taxon>Marseilleviridae</taxon>
    </lineage>
</organism>
<dbReference type="EMBL" id="MK500334">
    <property type="protein sequence ID" value="QBK86643.1"/>
    <property type="molecule type" value="Genomic_DNA"/>
</dbReference>
<sequence length="874" mass="101584">MSQKKKKKSNYRPLVIRSPRLDEYGDEFILVERDYGVEEEPDEDIFTPAEDKDTGEDVVTAVEKKAGITIEEEIEYVLQKVPLDVPPHLKELAAKWRLDIDVEKLVPMDVRRKVRAAETDYTNVIKTKIGPTDSLQPTRSPNRVIKLIGDVMPPSPPHQKLYSPSGETPSPPHQKSYSLSKPPPVTALFAKPVTLVTRRVAVDELFRVFSEIIPTEIPVKEEKIQLSNDDIAILQHGIKPWKEGTVTQQENGWLVEWKFEGKKLAKNFPVGFRKSEDVKKEAQFYAKNSYYAENFRNWMYGRLFQTFNADVPTSVYQKAAQALANQQANPHTIIEDLTKRYKDFWQLDALQIKNRIRDNRQGVKLIDVEIQTAFEKIPSTKLQLLQGGPLAQELTRIIYIYLQRHPPNQNNIYKELVSEYIIDRFNLYKPTQEDRTQFETENLPTLTEIYASHIKAFQEVEGKVVLTKESVKFKAWKVSLQTDKYVNLSEIGGQVLQQIVLFERNCYTASDGGITNIKYLSQVLRPIIFLEGPLSKFTKFFKAKIASGLFQISALFGADLAYYFPEFAMNFDKFSDDYWEDAMIELSKIMLDKITDFLELDIKFRFPTARLERKTTRPLFFRWDKYTTNITARCETDTRTGKIPVRDDEGKIVYKKELSKMVAQYQPINLADVVICYDKEERKFSCHSITEILHDIAKARGKTPINPFTGKPYPKSFVKTIRKRYPEKLAKREILETPEKPKAPWTPEPTEPTEEVFEMLPEEARIPKEPKTLKELKEIIPPKILTVVYFYADWCTKCITFEKKWSEFQKKYTKVNFIKVDHEVTEEINTKYNIQKVPRFLLLTKQKGKLKELASVPISKLEKTIKFLKSKKKL</sequence>
<protein>
    <submittedName>
        <fullName evidence="3">Thioredoxin-related protein</fullName>
    </submittedName>
</protein>
<evidence type="ECO:0000313" key="3">
    <source>
        <dbReference type="EMBL" id="QBK86643.1"/>
    </source>
</evidence>
<dbReference type="InterPro" id="IPR050620">
    <property type="entry name" value="Thioredoxin_H-type-like"/>
</dbReference>
<evidence type="ECO:0000259" key="2">
    <source>
        <dbReference type="PROSITE" id="PS51352"/>
    </source>
</evidence>
<dbReference type="PROSITE" id="PS51352">
    <property type="entry name" value="THIOREDOXIN_2"/>
    <property type="match status" value="1"/>
</dbReference>
<dbReference type="CDD" id="cd02947">
    <property type="entry name" value="TRX_family"/>
    <property type="match status" value="1"/>
</dbReference>
<dbReference type="InterPro" id="IPR036249">
    <property type="entry name" value="Thioredoxin-like_sf"/>
</dbReference>
<feature type="region of interest" description="Disordered" evidence="1">
    <location>
        <begin position="156"/>
        <end position="181"/>
    </location>
</feature>
<feature type="compositionally biased region" description="Polar residues" evidence="1">
    <location>
        <begin position="165"/>
        <end position="179"/>
    </location>
</feature>
<name>A0A481YTJ6_9VIRU</name>
<dbReference type="Pfam" id="PF00085">
    <property type="entry name" value="Thioredoxin"/>
    <property type="match status" value="1"/>
</dbReference>
<dbReference type="Gene3D" id="3.40.30.10">
    <property type="entry name" value="Glutaredoxin"/>
    <property type="match status" value="1"/>
</dbReference>
<reference evidence="3" key="1">
    <citation type="journal article" date="2019" name="MBio">
        <title>Virus Genomes from Deep Sea Sediments Expand the Ocean Megavirome and Support Independent Origins of Viral Gigantism.</title>
        <authorList>
            <person name="Backstrom D."/>
            <person name="Yutin N."/>
            <person name="Jorgensen S.L."/>
            <person name="Dharamshi J."/>
            <person name="Homa F."/>
            <person name="Zaremba-Niedwiedzka K."/>
            <person name="Spang A."/>
            <person name="Wolf Y.I."/>
            <person name="Koonin E.V."/>
            <person name="Ettema T.J."/>
        </authorList>
    </citation>
    <scope>NUCLEOTIDE SEQUENCE</scope>
</reference>
<dbReference type="InterPro" id="IPR013766">
    <property type="entry name" value="Thioredoxin_domain"/>
</dbReference>
<proteinExistence type="predicted"/>
<evidence type="ECO:0000256" key="1">
    <source>
        <dbReference type="SAM" id="MobiDB-lite"/>
    </source>
</evidence>